<dbReference type="InterPro" id="IPR005829">
    <property type="entry name" value="Sugar_transporter_CS"/>
</dbReference>
<evidence type="ECO:0000256" key="8">
    <source>
        <dbReference type="RuleBase" id="RU003346"/>
    </source>
</evidence>
<feature type="transmembrane region" description="Helical" evidence="9">
    <location>
        <begin position="47"/>
        <end position="64"/>
    </location>
</feature>
<dbReference type="InterPro" id="IPR036259">
    <property type="entry name" value="MFS_trans_sf"/>
</dbReference>
<feature type="transmembrane region" description="Helical" evidence="9">
    <location>
        <begin position="374"/>
        <end position="397"/>
    </location>
</feature>
<dbReference type="AlphaFoldDB" id="A0A165CV26"/>
<name>A0A165CV26_9APHY</name>
<evidence type="ECO:0000256" key="3">
    <source>
        <dbReference type="ARBA" id="ARBA00022448"/>
    </source>
</evidence>
<evidence type="ECO:0000256" key="7">
    <source>
        <dbReference type="ARBA" id="ARBA00049119"/>
    </source>
</evidence>
<accession>A0A165CV26</accession>
<dbReference type="NCBIfam" id="TIGR00879">
    <property type="entry name" value="SP"/>
    <property type="match status" value="1"/>
</dbReference>
<evidence type="ECO:0000256" key="2">
    <source>
        <dbReference type="ARBA" id="ARBA00010992"/>
    </source>
</evidence>
<proteinExistence type="inferred from homology"/>
<dbReference type="PROSITE" id="PS00216">
    <property type="entry name" value="SUGAR_TRANSPORT_1"/>
    <property type="match status" value="1"/>
</dbReference>
<evidence type="ECO:0000313" key="11">
    <source>
        <dbReference type="EMBL" id="KZT03479.1"/>
    </source>
</evidence>
<dbReference type="InterPro" id="IPR005828">
    <property type="entry name" value="MFS_sugar_transport-like"/>
</dbReference>
<dbReference type="PROSITE" id="PS50850">
    <property type="entry name" value="MFS"/>
    <property type="match status" value="1"/>
</dbReference>
<dbReference type="EMBL" id="KV427643">
    <property type="protein sequence ID" value="KZT03479.1"/>
    <property type="molecule type" value="Genomic_DNA"/>
</dbReference>
<feature type="transmembrane region" description="Helical" evidence="9">
    <location>
        <begin position="440"/>
        <end position="459"/>
    </location>
</feature>
<evidence type="ECO:0000256" key="6">
    <source>
        <dbReference type="ARBA" id="ARBA00023136"/>
    </source>
</evidence>
<dbReference type="PANTHER" id="PTHR48022">
    <property type="entry name" value="PLASTIDIC GLUCOSE TRANSPORTER 4"/>
    <property type="match status" value="1"/>
</dbReference>
<dbReference type="InterPro" id="IPR020846">
    <property type="entry name" value="MFS_dom"/>
</dbReference>
<dbReference type="InterPro" id="IPR050360">
    <property type="entry name" value="MFS_Sugar_Transporters"/>
</dbReference>
<feature type="transmembrane region" description="Helical" evidence="9">
    <location>
        <begin position="182"/>
        <end position="201"/>
    </location>
</feature>
<gene>
    <name evidence="11" type="ORF">LAESUDRAFT_333558</name>
</gene>
<comment type="catalytic activity">
    <reaction evidence="7">
        <text>myo-inositol(out) + H(+)(out) = myo-inositol(in) + H(+)(in)</text>
        <dbReference type="Rhea" id="RHEA:60364"/>
        <dbReference type="ChEBI" id="CHEBI:15378"/>
        <dbReference type="ChEBI" id="CHEBI:17268"/>
    </reaction>
</comment>
<keyword evidence="3 8" id="KW-0813">Transport</keyword>
<evidence type="ECO:0000256" key="9">
    <source>
        <dbReference type="SAM" id="Phobius"/>
    </source>
</evidence>
<evidence type="ECO:0000313" key="12">
    <source>
        <dbReference type="Proteomes" id="UP000076871"/>
    </source>
</evidence>
<dbReference type="InParanoid" id="A0A165CV26"/>
<dbReference type="PANTHER" id="PTHR48022:SF68">
    <property type="entry name" value="MAJOR FACILITATOR SUPERFAMILY (MFS) PROFILE DOMAIN-CONTAINING PROTEIN-RELATED"/>
    <property type="match status" value="1"/>
</dbReference>
<keyword evidence="6 9" id="KW-0472">Membrane</keyword>
<dbReference type="RefSeq" id="XP_040761219.1">
    <property type="nucleotide sequence ID" value="XM_040902062.1"/>
</dbReference>
<dbReference type="FunFam" id="1.20.1250.20:FF:000061">
    <property type="entry name" value="MFS sugar transporter"/>
    <property type="match status" value="1"/>
</dbReference>
<dbReference type="PRINTS" id="PR00171">
    <property type="entry name" value="SUGRTRNSPORT"/>
</dbReference>
<dbReference type="PROSITE" id="PS00217">
    <property type="entry name" value="SUGAR_TRANSPORT_2"/>
    <property type="match status" value="1"/>
</dbReference>
<comment type="subcellular location">
    <subcellularLocation>
        <location evidence="1">Membrane</location>
        <topology evidence="1">Multi-pass membrane protein</topology>
    </subcellularLocation>
</comment>
<protein>
    <submittedName>
        <fullName evidence="11">General substrate transporter</fullName>
    </submittedName>
</protein>
<feature type="transmembrane region" description="Helical" evidence="9">
    <location>
        <begin position="471"/>
        <end position="489"/>
    </location>
</feature>
<evidence type="ECO:0000259" key="10">
    <source>
        <dbReference type="PROSITE" id="PS50850"/>
    </source>
</evidence>
<dbReference type="Pfam" id="PF00083">
    <property type="entry name" value="Sugar_tr"/>
    <property type="match status" value="1"/>
</dbReference>
<feature type="transmembrane region" description="Helical" evidence="9">
    <location>
        <begin position="97"/>
        <end position="116"/>
    </location>
</feature>
<dbReference type="SUPFAM" id="SSF103473">
    <property type="entry name" value="MFS general substrate transporter"/>
    <property type="match status" value="1"/>
</dbReference>
<evidence type="ECO:0000256" key="4">
    <source>
        <dbReference type="ARBA" id="ARBA00022692"/>
    </source>
</evidence>
<comment type="similarity">
    <text evidence="2 8">Belongs to the major facilitator superfamily. Sugar transporter (TC 2.A.1.1) family.</text>
</comment>
<dbReference type="STRING" id="1314785.A0A165CV26"/>
<evidence type="ECO:0000256" key="1">
    <source>
        <dbReference type="ARBA" id="ARBA00004141"/>
    </source>
</evidence>
<dbReference type="GeneID" id="63819093"/>
<feature type="transmembrane region" description="Helical" evidence="9">
    <location>
        <begin position="213"/>
        <end position="236"/>
    </location>
</feature>
<dbReference type="GO" id="GO:0016020">
    <property type="term" value="C:membrane"/>
    <property type="evidence" value="ECO:0007669"/>
    <property type="project" value="UniProtKB-SubCell"/>
</dbReference>
<dbReference type="InterPro" id="IPR003663">
    <property type="entry name" value="Sugar/inositol_transpt"/>
</dbReference>
<dbReference type="Gene3D" id="1.20.1250.20">
    <property type="entry name" value="MFS general substrate transporter like domains"/>
    <property type="match status" value="1"/>
</dbReference>
<evidence type="ECO:0000256" key="5">
    <source>
        <dbReference type="ARBA" id="ARBA00022989"/>
    </source>
</evidence>
<keyword evidence="12" id="KW-1185">Reference proteome</keyword>
<feature type="transmembrane region" description="Helical" evidence="9">
    <location>
        <begin position="125"/>
        <end position="144"/>
    </location>
</feature>
<feature type="transmembrane region" description="Helical" evidence="9">
    <location>
        <begin position="347"/>
        <end position="367"/>
    </location>
</feature>
<sequence length="555" mass="60385">MSSPEHRSADGSFPEKLEARREYLFSYGSDADEEIRNAMPVLRGRRLIVAIACVAGTSFTLFGYDQAVMSALLTANQVFPQVVVNADHPNHATLQSFVVAIYEIGALLGAFSNLWLGDKLGRRRTIFLAGTMMIIGAILQATSFTFAQLVVARIFTGFAMGLNTSTVPAYQAECSPPDKRGSLILIEGTMVTFGVTISYWIDLAFYFLRQSSAQWRVPIALQIILALIMVVGITAMPESPRWLAKHGHDAEALAVISALEDKDYASDSVQLTYHGIREVIDAESRTGPSSMSPLREVFTNGRSQNLRRTALAVVMQCFQQMSGINLITYFATILFQRLGLSDVNSRIVAAANGTEYFLASFIGIGLVDRLGRRPLILFGQVGQTITMTLLAVMGAINTPGCRVVSVVLLFVFNTFFAVGLLGTSWLYCAEVVSLRIRAPANAFSTASVWTFNFVVVMIASPSFNNIGWRTYLVFAVLNAFIIPVIYFFFPETAGRSLEDMDVVFALAYNEGVSPVAVSLRKDVPLAGTPEADAILGVVGSSSQGSTSKSFKTSSK</sequence>
<keyword evidence="5 9" id="KW-1133">Transmembrane helix</keyword>
<organism evidence="11 12">
    <name type="scientific">Laetiporus sulphureus 93-53</name>
    <dbReference type="NCBI Taxonomy" id="1314785"/>
    <lineage>
        <taxon>Eukaryota</taxon>
        <taxon>Fungi</taxon>
        <taxon>Dikarya</taxon>
        <taxon>Basidiomycota</taxon>
        <taxon>Agaricomycotina</taxon>
        <taxon>Agaricomycetes</taxon>
        <taxon>Polyporales</taxon>
        <taxon>Laetiporus</taxon>
    </lineage>
</organism>
<reference evidence="11 12" key="1">
    <citation type="journal article" date="2016" name="Mol. Biol. Evol.">
        <title>Comparative Genomics of Early-Diverging Mushroom-Forming Fungi Provides Insights into the Origins of Lignocellulose Decay Capabilities.</title>
        <authorList>
            <person name="Nagy L.G."/>
            <person name="Riley R."/>
            <person name="Tritt A."/>
            <person name="Adam C."/>
            <person name="Daum C."/>
            <person name="Floudas D."/>
            <person name="Sun H."/>
            <person name="Yadav J.S."/>
            <person name="Pangilinan J."/>
            <person name="Larsson K.H."/>
            <person name="Matsuura K."/>
            <person name="Barry K."/>
            <person name="Labutti K."/>
            <person name="Kuo R."/>
            <person name="Ohm R.A."/>
            <person name="Bhattacharya S.S."/>
            <person name="Shirouzu T."/>
            <person name="Yoshinaga Y."/>
            <person name="Martin F.M."/>
            <person name="Grigoriev I.V."/>
            <person name="Hibbett D.S."/>
        </authorList>
    </citation>
    <scope>NUCLEOTIDE SEQUENCE [LARGE SCALE GENOMIC DNA]</scope>
    <source>
        <strain evidence="11 12">93-53</strain>
    </source>
</reference>
<feature type="domain" description="Major facilitator superfamily (MFS) profile" evidence="10">
    <location>
        <begin position="51"/>
        <end position="493"/>
    </location>
</feature>
<dbReference type="Proteomes" id="UP000076871">
    <property type="component" value="Unassembled WGS sequence"/>
</dbReference>
<feature type="transmembrane region" description="Helical" evidence="9">
    <location>
        <begin position="403"/>
        <end position="428"/>
    </location>
</feature>
<dbReference type="OrthoDB" id="2544694at2759"/>
<dbReference type="GO" id="GO:0005351">
    <property type="term" value="F:carbohydrate:proton symporter activity"/>
    <property type="evidence" value="ECO:0007669"/>
    <property type="project" value="TreeGrafter"/>
</dbReference>
<keyword evidence="4 9" id="KW-0812">Transmembrane</keyword>